<dbReference type="EMBL" id="CP003630">
    <property type="protein sequence ID" value="AFZ18126.1"/>
    <property type="molecule type" value="Genomic_DNA"/>
</dbReference>
<dbReference type="OrthoDB" id="5292073at2"/>
<evidence type="ECO:0000256" key="1">
    <source>
        <dbReference type="ARBA" id="ARBA00022801"/>
    </source>
</evidence>
<feature type="chain" id="PRO_5003937255" evidence="2">
    <location>
        <begin position="24"/>
        <end position="341"/>
    </location>
</feature>
<sequence>MNKQIAATGFVLFSFLLPLKAAAATFTQMYVFGDSLSDTGNAFNATLQAIGAGSPPPPYFNGRFSNGPNWIDYLGQDLNLNPTPYTALAPATSPTQGINFAFGGSTTGLDNTINPNLPGLQQQIGLFASLIPANQTADPNALYVLWAGANDYLPTQSSFTPFTTPETTIGNLSFALSTLAALGAKNFLVANLPDLGSLPLTSTTPISDNLNNLVSLHNSSLNTTLNTFSQAPGSDLNIKLLDVNSLFKGAISNPAQYGFTNVTEACINNLNCVLGSQTVQAQYLFWDNIHPTTVTHQEIAKLAFDELETESVPEPATIVGTVIFGALAIGWKLKKKSQPVS</sequence>
<dbReference type="PANTHER" id="PTHR45648:SF22">
    <property type="entry name" value="GDSL LIPASE_ACYLHYDROLASE FAMILY PROTEIN (AFU_ORTHOLOGUE AFUA_4G14700)"/>
    <property type="match status" value="1"/>
</dbReference>
<name>K9WEA7_9CYAN</name>
<dbReference type="PATRIC" id="fig|1173027.3.peg.2536"/>
<dbReference type="GO" id="GO:0006629">
    <property type="term" value="P:lipid metabolic process"/>
    <property type="evidence" value="ECO:0007669"/>
    <property type="project" value="InterPro"/>
</dbReference>
<gene>
    <name evidence="3" type="ORF">Mic7113_2321</name>
</gene>
<protein>
    <submittedName>
        <fullName evidence="3">Phospholipase/lecithinase/hemolysin</fullName>
    </submittedName>
</protein>
<accession>K9WEA7</accession>
<dbReference type="AlphaFoldDB" id="K9WEA7"/>
<dbReference type="eggNOG" id="COG3240">
    <property type="taxonomic scope" value="Bacteria"/>
</dbReference>
<keyword evidence="1" id="KW-0378">Hydrolase</keyword>
<dbReference type="PROSITE" id="PS01098">
    <property type="entry name" value="LIPASE_GDSL_SER"/>
    <property type="match status" value="1"/>
</dbReference>
<evidence type="ECO:0000313" key="3">
    <source>
        <dbReference type="EMBL" id="AFZ18126.1"/>
    </source>
</evidence>
<dbReference type="GO" id="GO:0016298">
    <property type="term" value="F:lipase activity"/>
    <property type="evidence" value="ECO:0007669"/>
    <property type="project" value="InterPro"/>
</dbReference>
<keyword evidence="4" id="KW-1185">Reference proteome</keyword>
<reference evidence="3 4" key="1">
    <citation type="submission" date="2012-06" db="EMBL/GenBank/DDBJ databases">
        <title>Finished chromosome of genome of Microcoleus sp. PCC 7113.</title>
        <authorList>
            <consortium name="US DOE Joint Genome Institute"/>
            <person name="Gugger M."/>
            <person name="Coursin T."/>
            <person name="Rippka R."/>
            <person name="Tandeau De Marsac N."/>
            <person name="Huntemann M."/>
            <person name="Wei C.-L."/>
            <person name="Han J."/>
            <person name="Detter J.C."/>
            <person name="Han C."/>
            <person name="Tapia R."/>
            <person name="Chen A."/>
            <person name="Kyrpides N."/>
            <person name="Mavromatis K."/>
            <person name="Markowitz V."/>
            <person name="Szeto E."/>
            <person name="Ivanova N."/>
            <person name="Pagani I."/>
            <person name="Pati A."/>
            <person name="Goodwin L."/>
            <person name="Nordberg H.P."/>
            <person name="Cantor M.N."/>
            <person name="Hua S.X."/>
            <person name="Woyke T."/>
            <person name="Kerfeld C.A."/>
        </authorList>
    </citation>
    <scope>NUCLEOTIDE SEQUENCE [LARGE SCALE GENOMIC DNA]</scope>
    <source>
        <strain evidence="3 4">PCC 7113</strain>
    </source>
</reference>
<dbReference type="STRING" id="1173027.Mic7113_2321"/>
<dbReference type="CDD" id="cd01846">
    <property type="entry name" value="fatty_acyltransferase_like"/>
    <property type="match status" value="1"/>
</dbReference>
<evidence type="ECO:0000313" key="4">
    <source>
        <dbReference type="Proteomes" id="UP000010471"/>
    </source>
</evidence>
<dbReference type="InterPro" id="IPR008265">
    <property type="entry name" value="Lipase_GDSL_AS"/>
</dbReference>
<dbReference type="InterPro" id="IPR036514">
    <property type="entry name" value="SGNH_hydro_sf"/>
</dbReference>
<organism evidence="3 4">
    <name type="scientific">Allocoleopsis franciscana PCC 7113</name>
    <dbReference type="NCBI Taxonomy" id="1173027"/>
    <lineage>
        <taxon>Bacteria</taxon>
        <taxon>Bacillati</taxon>
        <taxon>Cyanobacteriota</taxon>
        <taxon>Cyanophyceae</taxon>
        <taxon>Coleofasciculales</taxon>
        <taxon>Coleofasciculaceae</taxon>
        <taxon>Allocoleopsis</taxon>
        <taxon>Allocoleopsis franciscana</taxon>
    </lineage>
</organism>
<dbReference type="Gene3D" id="3.40.50.1110">
    <property type="entry name" value="SGNH hydrolase"/>
    <property type="match status" value="1"/>
</dbReference>
<dbReference type="Pfam" id="PF00657">
    <property type="entry name" value="Lipase_GDSL"/>
    <property type="match status" value="1"/>
</dbReference>
<dbReference type="RefSeq" id="WP_015182276.1">
    <property type="nucleotide sequence ID" value="NC_019738.1"/>
</dbReference>
<evidence type="ECO:0000256" key="2">
    <source>
        <dbReference type="SAM" id="SignalP"/>
    </source>
</evidence>
<dbReference type="KEGG" id="mic:Mic7113_2321"/>
<proteinExistence type="predicted"/>
<dbReference type="InterPro" id="IPR001087">
    <property type="entry name" value="GDSL"/>
</dbReference>
<keyword evidence="2" id="KW-0732">Signal</keyword>
<dbReference type="PANTHER" id="PTHR45648">
    <property type="entry name" value="GDSL LIPASE/ACYLHYDROLASE FAMILY PROTEIN (AFU_ORTHOLOGUE AFUA_4G14700)"/>
    <property type="match status" value="1"/>
</dbReference>
<feature type="signal peptide" evidence="2">
    <location>
        <begin position="1"/>
        <end position="23"/>
    </location>
</feature>
<dbReference type="Proteomes" id="UP000010471">
    <property type="component" value="Chromosome"/>
</dbReference>
<dbReference type="InterPro" id="IPR051058">
    <property type="entry name" value="GDSL_Est/Lipase"/>
</dbReference>
<dbReference type="HOGENOM" id="CLU_015101_3_2_3"/>
<dbReference type="SUPFAM" id="SSF52266">
    <property type="entry name" value="SGNH hydrolase"/>
    <property type="match status" value="1"/>
</dbReference>